<name>A0A7X6JBH6_9HYPH</name>
<comment type="caution">
    <text evidence="1">The sequence shown here is derived from an EMBL/GenBank/DDBJ whole genome shotgun (WGS) entry which is preliminary data.</text>
</comment>
<reference evidence="1 2" key="1">
    <citation type="submission" date="2020-04" db="EMBL/GenBank/DDBJ databases">
        <title>Whole genome sequencing of clinical and environmental type strains of Ochrobactrum.</title>
        <authorList>
            <person name="Dharne M."/>
        </authorList>
    </citation>
    <scope>NUCLEOTIDE SEQUENCE [LARGE SCALE GENOMIC DNA]</scope>
    <source>
        <strain evidence="1 2">DSM 13340</strain>
    </source>
</reference>
<protein>
    <submittedName>
        <fullName evidence="1">Uncharacterized protein</fullName>
    </submittedName>
</protein>
<evidence type="ECO:0000313" key="1">
    <source>
        <dbReference type="EMBL" id="NKW11054.1"/>
    </source>
</evidence>
<dbReference type="AlphaFoldDB" id="A0A7X6JBH6"/>
<organism evidence="1 2">
    <name type="scientific">Brucella tritici</name>
    <dbReference type="NCBI Taxonomy" id="94626"/>
    <lineage>
        <taxon>Bacteria</taxon>
        <taxon>Pseudomonadati</taxon>
        <taxon>Pseudomonadota</taxon>
        <taxon>Alphaproteobacteria</taxon>
        <taxon>Hyphomicrobiales</taxon>
        <taxon>Brucellaceae</taxon>
        <taxon>Brucella/Ochrobactrum group</taxon>
        <taxon>Brucella</taxon>
    </lineage>
</organism>
<gene>
    <name evidence="1" type="ORF">HGG76_25030</name>
</gene>
<dbReference type="EMBL" id="JAAXZB010000003">
    <property type="protein sequence ID" value="NKW11054.1"/>
    <property type="molecule type" value="Genomic_DNA"/>
</dbReference>
<accession>A0A7X6JBH6</accession>
<evidence type="ECO:0000313" key="2">
    <source>
        <dbReference type="Proteomes" id="UP000558475"/>
    </source>
</evidence>
<sequence length="56" mass="5665">MVIAGIIIAHLVDTDEEFGAACAKGSDTMAAGGSGAIGGECGSIFDRSEFRFGRAQ</sequence>
<proteinExistence type="predicted"/>
<dbReference type="Proteomes" id="UP000558475">
    <property type="component" value="Unassembled WGS sequence"/>
</dbReference>